<feature type="binding site" evidence="7 8">
    <location>
        <position position="10"/>
    </location>
    <ligand>
        <name>S-adenosyl-L-methionine</name>
        <dbReference type="ChEBI" id="CHEBI:59789"/>
    </ligand>
</feature>
<keyword evidence="11" id="KW-1185">Reference proteome</keyword>
<dbReference type="EC" id="2.1.1.182" evidence="7"/>
<dbReference type="InterPro" id="IPR020596">
    <property type="entry name" value="rRNA_Ade_Mease_Trfase_CS"/>
</dbReference>
<evidence type="ECO:0000256" key="6">
    <source>
        <dbReference type="ARBA" id="ARBA00022884"/>
    </source>
</evidence>
<keyword evidence="3 7" id="KW-0489">Methyltransferase</keyword>
<comment type="similarity">
    <text evidence="7">Belongs to the class I-like SAM-binding methyltransferase superfamily. rRNA adenine N(6)-methyltransferase family. RsmA subfamily.</text>
</comment>
<feature type="binding site" evidence="7 8">
    <location>
        <position position="83"/>
    </location>
    <ligand>
        <name>S-adenosyl-L-methionine</name>
        <dbReference type="ChEBI" id="CHEBI:59789"/>
    </ligand>
</feature>
<feature type="domain" description="Ribosomal RNA adenine methylase transferase N-terminal" evidence="9">
    <location>
        <begin position="17"/>
        <end position="198"/>
    </location>
</feature>
<feature type="binding site" evidence="7 8">
    <location>
        <position position="37"/>
    </location>
    <ligand>
        <name>S-adenosyl-L-methionine</name>
        <dbReference type="ChEBI" id="CHEBI:59789"/>
    </ligand>
</feature>
<name>A0ABT3LA43_9CYAN</name>
<dbReference type="SMART" id="SM00650">
    <property type="entry name" value="rADc"/>
    <property type="match status" value="1"/>
</dbReference>
<keyword evidence="6 7" id="KW-0694">RNA-binding</keyword>
<dbReference type="RefSeq" id="WP_265266283.1">
    <property type="nucleotide sequence ID" value="NZ_JAIHOM010000130.1"/>
</dbReference>
<evidence type="ECO:0000256" key="2">
    <source>
        <dbReference type="ARBA" id="ARBA00022552"/>
    </source>
</evidence>
<feature type="binding site" evidence="7 8">
    <location>
        <position position="108"/>
    </location>
    <ligand>
        <name>S-adenosyl-L-methionine</name>
        <dbReference type="ChEBI" id="CHEBI:59789"/>
    </ligand>
</feature>
<organism evidence="10 11">
    <name type="scientific">Spirulina subsalsa FACHB-351</name>
    <dbReference type="NCBI Taxonomy" id="234711"/>
    <lineage>
        <taxon>Bacteria</taxon>
        <taxon>Bacillati</taxon>
        <taxon>Cyanobacteriota</taxon>
        <taxon>Cyanophyceae</taxon>
        <taxon>Spirulinales</taxon>
        <taxon>Spirulinaceae</taxon>
        <taxon>Spirulina</taxon>
    </lineage>
</organism>
<keyword evidence="5 7" id="KW-0949">S-adenosyl-L-methionine</keyword>
<dbReference type="Gene3D" id="3.40.50.150">
    <property type="entry name" value="Vaccinia Virus protein VP39"/>
    <property type="match status" value="1"/>
</dbReference>
<dbReference type="Pfam" id="PF00398">
    <property type="entry name" value="RrnaAD"/>
    <property type="match status" value="1"/>
</dbReference>
<keyword evidence="4 7" id="KW-0808">Transferase</keyword>
<protein>
    <recommendedName>
        <fullName evidence="7">Ribosomal RNA small subunit methyltransferase A</fullName>
        <ecNumber evidence="7">2.1.1.182</ecNumber>
    </recommendedName>
    <alternativeName>
        <fullName evidence="7">16S rRNA (adenine(1518)-N(6)/adenine(1519)-N(6))-dimethyltransferase</fullName>
    </alternativeName>
    <alternativeName>
        <fullName evidence="7">16S rRNA dimethyladenosine transferase</fullName>
    </alternativeName>
    <alternativeName>
        <fullName evidence="7">16S rRNA dimethylase</fullName>
    </alternativeName>
    <alternativeName>
        <fullName evidence="7">S-adenosylmethionine-6-N', N'-adenosyl(rRNA) dimethyltransferase</fullName>
    </alternativeName>
</protein>
<dbReference type="PANTHER" id="PTHR11727:SF7">
    <property type="entry name" value="DIMETHYLADENOSINE TRANSFERASE-RELATED"/>
    <property type="match status" value="1"/>
</dbReference>
<dbReference type="NCBIfam" id="TIGR00755">
    <property type="entry name" value="ksgA"/>
    <property type="match status" value="1"/>
</dbReference>
<dbReference type="InterPro" id="IPR023165">
    <property type="entry name" value="rRNA_Ade_diMease-like_C"/>
</dbReference>
<dbReference type="InterPro" id="IPR011530">
    <property type="entry name" value="rRNA_adenine_dimethylase"/>
</dbReference>
<dbReference type="InterPro" id="IPR029063">
    <property type="entry name" value="SAM-dependent_MTases_sf"/>
</dbReference>
<dbReference type="SUPFAM" id="SSF53335">
    <property type="entry name" value="S-adenosyl-L-methionine-dependent methyltransferases"/>
    <property type="match status" value="1"/>
</dbReference>
<proteinExistence type="inferred from homology"/>
<evidence type="ECO:0000256" key="5">
    <source>
        <dbReference type="ARBA" id="ARBA00022691"/>
    </source>
</evidence>
<evidence type="ECO:0000256" key="8">
    <source>
        <dbReference type="PROSITE-ProRule" id="PRU01026"/>
    </source>
</evidence>
<keyword evidence="1 7" id="KW-0963">Cytoplasm</keyword>
<dbReference type="PROSITE" id="PS01131">
    <property type="entry name" value="RRNA_A_DIMETH"/>
    <property type="match status" value="1"/>
</dbReference>
<feature type="binding site" evidence="7 8">
    <location>
        <position position="12"/>
    </location>
    <ligand>
        <name>S-adenosyl-L-methionine</name>
        <dbReference type="ChEBI" id="CHEBI:59789"/>
    </ligand>
</feature>
<dbReference type="HAMAP" id="MF_00607">
    <property type="entry name" value="16SrRNA_methyltr_A"/>
    <property type="match status" value="1"/>
</dbReference>
<dbReference type="PANTHER" id="PTHR11727">
    <property type="entry name" value="DIMETHYLADENOSINE TRANSFERASE"/>
    <property type="match status" value="1"/>
</dbReference>
<feature type="binding site" evidence="7 8">
    <location>
        <position position="58"/>
    </location>
    <ligand>
        <name>S-adenosyl-L-methionine</name>
        <dbReference type="ChEBI" id="CHEBI:59789"/>
    </ligand>
</feature>
<comment type="catalytic activity">
    <reaction evidence="7">
        <text>adenosine(1518)/adenosine(1519) in 16S rRNA + 4 S-adenosyl-L-methionine = N(6)-dimethyladenosine(1518)/N(6)-dimethyladenosine(1519) in 16S rRNA + 4 S-adenosyl-L-homocysteine + 4 H(+)</text>
        <dbReference type="Rhea" id="RHEA:19609"/>
        <dbReference type="Rhea" id="RHEA-COMP:10232"/>
        <dbReference type="Rhea" id="RHEA-COMP:10233"/>
        <dbReference type="ChEBI" id="CHEBI:15378"/>
        <dbReference type="ChEBI" id="CHEBI:57856"/>
        <dbReference type="ChEBI" id="CHEBI:59789"/>
        <dbReference type="ChEBI" id="CHEBI:74411"/>
        <dbReference type="ChEBI" id="CHEBI:74493"/>
        <dbReference type="EC" id="2.1.1.182"/>
    </reaction>
</comment>
<reference evidence="10 11" key="1">
    <citation type="submission" date="2021-08" db="EMBL/GenBank/DDBJ databases">
        <title>Draft genome sequence of Spirulina subsalsa with high tolerance to salinity and hype-accumulation of phycocyanin.</title>
        <authorList>
            <person name="Pei H."/>
            <person name="Jiang L."/>
        </authorList>
    </citation>
    <scope>NUCLEOTIDE SEQUENCE [LARGE SCALE GENOMIC DNA]</scope>
    <source>
        <strain evidence="10 11">FACHB-351</strain>
    </source>
</reference>
<gene>
    <name evidence="7 10" type="primary">rsmA</name>
    <name evidence="7" type="synonym">ksgA</name>
    <name evidence="10" type="ORF">K4A83_19160</name>
</gene>
<evidence type="ECO:0000256" key="4">
    <source>
        <dbReference type="ARBA" id="ARBA00022679"/>
    </source>
</evidence>
<evidence type="ECO:0000256" key="3">
    <source>
        <dbReference type="ARBA" id="ARBA00022603"/>
    </source>
</evidence>
<keyword evidence="2 7" id="KW-0698">rRNA processing</keyword>
<accession>A0ABT3LA43</accession>
<dbReference type="InterPro" id="IPR020598">
    <property type="entry name" value="rRNA_Ade_methylase_Trfase_N"/>
</dbReference>
<dbReference type="InterPro" id="IPR001737">
    <property type="entry name" value="KsgA/Erm"/>
</dbReference>
<comment type="function">
    <text evidence="7">Specifically dimethylates two adjacent adenosines (A1518 and A1519) in the loop of a conserved hairpin near the 3'-end of 16S rRNA in the 30S particle. May play a critical role in biogenesis of 30S subunits.</text>
</comment>
<dbReference type="Gene3D" id="1.10.8.100">
    <property type="entry name" value="Ribosomal RNA adenine dimethylase-like, domain 2"/>
    <property type="match status" value="1"/>
</dbReference>
<evidence type="ECO:0000256" key="7">
    <source>
        <dbReference type="HAMAP-Rule" id="MF_00607"/>
    </source>
</evidence>
<evidence type="ECO:0000313" key="10">
    <source>
        <dbReference type="EMBL" id="MCW6038376.1"/>
    </source>
</evidence>
<comment type="caution">
    <text evidence="10">The sequence shown here is derived from an EMBL/GenBank/DDBJ whole genome shotgun (WGS) entry which is preliminary data.</text>
</comment>
<comment type="subcellular location">
    <subcellularLocation>
        <location evidence="7">Cytoplasm</location>
    </subcellularLocation>
</comment>
<dbReference type="EMBL" id="JAIHOM010000130">
    <property type="protein sequence ID" value="MCW6038376.1"/>
    <property type="molecule type" value="Genomic_DNA"/>
</dbReference>
<dbReference type="Proteomes" id="UP001526426">
    <property type="component" value="Unassembled WGS sequence"/>
</dbReference>
<sequence length="269" mass="30505">MRARKRFAQHWLKSEQVLGEIVTAAELKKSDRLLEIGPGQGVLTDRLLPWVEALVAVEIDRDLVRRLVHRFGKTENFLLLEGDILTLDLKGMLADFPRFQNPNKVVANIPYNITGPILQFLLGTIEQPRAMPYESIVLLVQQEICDRLCAEPHQKNFGALSVRVQYLAQCEQICQVPPKAFSPPPKVNSAVVRLRPFKREHQAQSPQQLATLVKVGFASKRKMLRNNLKGLFPEERINQCFAELNLNPQSRAENLGVDDWIALSNKIGD</sequence>
<evidence type="ECO:0000259" key="9">
    <source>
        <dbReference type="SMART" id="SM00650"/>
    </source>
</evidence>
<dbReference type="PROSITE" id="PS51689">
    <property type="entry name" value="SAM_RNA_A_N6_MT"/>
    <property type="match status" value="1"/>
</dbReference>
<dbReference type="GO" id="GO:0052908">
    <property type="term" value="F:16S rRNA (adenine(1518)-N(6)/adenine(1519)-N(6))-dimethyltransferase activity"/>
    <property type="evidence" value="ECO:0007669"/>
    <property type="project" value="UniProtKB-EC"/>
</dbReference>
<evidence type="ECO:0000256" key="1">
    <source>
        <dbReference type="ARBA" id="ARBA00022490"/>
    </source>
</evidence>
<evidence type="ECO:0000313" key="11">
    <source>
        <dbReference type="Proteomes" id="UP001526426"/>
    </source>
</evidence>